<evidence type="ECO:0000259" key="7">
    <source>
        <dbReference type="Pfam" id="PF02225"/>
    </source>
</evidence>
<evidence type="ECO:0000313" key="10">
    <source>
        <dbReference type="Proteomes" id="UP001165063"/>
    </source>
</evidence>
<dbReference type="EMBL" id="BSXU01001233">
    <property type="protein sequence ID" value="GMG25229.1"/>
    <property type="molecule type" value="Genomic_DNA"/>
</dbReference>
<organism evidence="9 10">
    <name type="scientific">Ambrosiozyma monospora</name>
    <name type="common">Yeast</name>
    <name type="synonym">Endomycopsis monosporus</name>
    <dbReference type="NCBI Taxonomy" id="43982"/>
    <lineage>
        <taxon>Eukaryota</taxon>
        <taxon>Fungi</taxon>
        <taxon>Dikarya</taxon>
        <taxon>Ascomycota</taxon>
        <taxon>Saccharomycotina</taxon>
        <taxon>Pichiomycetes</taxon>
        <taxon>Pichiales</taxon>
        <taxon>Pichiaceae</taxon>
        <taxon>Ambrosiozyma</taxon>
    </lineage>
</organism>
<dbReference type="Proteomes" id="UP001165063">
    <property type="component" value="Unassembled WGS sequence"/>
</dbReference>
<comment type="cofactor">
    <cofactor evidence="1">
        <name>Zn(2+)</name>
        <dbReference type="ChEBI" id="CHEBI:29105"/>
    </cofactor>
</comment>
<comment type="caution">
    <text evidence="9">The sequence shown here is derived from an EMBL/GenBank/DDBJ whole genome shotgun (WGS) entry which is preliminary data.</text>
</comment>
<evidence type="ECO:0000256" key="5">
    <source>
        <dbReference type="ARBA" id="ARBA00022833"/>
    </source>
</evidence>
<dbReference type="OrthoDB" id="10013407at2759"/>
<keyword evidence="2 6" id="KW-0645">Protease</keyword>
<dbReference type="InterPro" id="IPR003137">
    <property type="entry name" value="PA_domain"/>
</dbReference>
<dbReference type="SUPFAM" id="SSF53187">
    <property type="entry name" value="Zn-dependent exopeptidases"/>
    <property type="match status" value="1"/>
</dbReference>
<dbReference type="Pfam" id="PF04389">
    <property type="entry name" value="Peptidase_M28"/>
    <property type="match status" value="1"/>
</dbReference>
<gene>
    <name evidence="9" type="ORF">Amon01_000307900</name>
</gene>
<evidence type="ECO:0000259" key="8">
    <source>
        <dbReference type="Pfam" id="PF04389"/>
    </source>
</evidence>
<dbReference type="Gene3D" id="3.40.630.10">
    <property type="entry name" value="Zn peptidases"/>
    <property type="match status" value="1"/>
</dbReference>
<evidence type="ECO:0000256" key="3">
    <source>
        <dbReference type="ARBA" id="ARBA00022723"/>
    </source>
</evidence>
<dbReference type="InterPro" id="IPR007484">
    <property type="entry name" value="Peptidase_M28"/>
</dbReference>
<name>A0A9W6YVY1_AMBMO</name>
<feature type="chain" id="PRO_5041018387" description="Peptide hydrolase" evidence="6">
    <location>
        <begin position="20"/>
        <end position="521"/>
    </location>
</feature>
<dbReference type="PANTHER" id="PTHR12147:SF17">
    <property type="entry name" value="AMINOPEPTIDASE Y"/>
    <property type="match status" value="1"/>
</dbReference>
<dbReference type="SUPFAM" id="SSF52025">
    <property type="entry name" value="PA domain"/>
    <property type="match status" value="1"/>
</dbReference>
<keyword evidence="3 6" id="KW-0479">Metal-binding</keyword>
<evidence type="ECO:0000256" key="6">
    <source>
        <dbReference type="RuleBase" id="RU361240"/>
    </source>
</evidence>
<reference evidence="9" key="1">
    <citation type="submission" date="2023-04" db="EMBL/GenBank/DDBJ databases">
        <title>Ambrosiozyma monospora NBRC 1965.</title>
        <authorList>
            <person name="Ichikawa N."/>
            <person name="Sato H."/>
            <person name="Tonouchi N."/>
        </authorList>
    </citation>
    <scope>NUCLEOTIDE SEQUENCE</scope>
    <source>
        <strain evidence="9">NBRC 1965</strain>
    </source>
</reference>
<keyword evidence="5 6" id="KW-0862">Zinc</keyword>
<dbReference type="InterPro" id="IPR046450">
    <property type="entry name" value="PA_dom_sf"/>
</dbReference>
<dbReference type="GO" id="GO:0046872">
    <property type="term" value="F:metal ion binding"/>
    <property type="evidence" value="ECO:0007669"/>
    <property type="project" value="UniProtKB-KW"/>
</dbReference>
<keyword evidence="6" id="KW-0732">Signal</keyword>
<dbReference type="InterPro" id="IPR045175">
    <property type="entry name" value="M28_fam"/>
</dbReference>
<feature type="signal peptide" evidence="6">
    <location>
        <begin position="1"/>
        <end position="19"/>
    </location>
</feature>
<evidence type="ECO:0000256" key="1">
    <source>
        <dbReference type="ARBA" id="ARBA00001947"/>
    </source>
</evidence>
<proteinExistence type="inferred from homology"/>
<protein>
    <recommendedName>
        <fullName evidence="6">Peptide hydrolase</fullName>
        <ecNumber evidence="6">3.4.-.-</ecNumber>
    </recommendedName>
</protein>
<dbReference type="PANTHER" id="PTHR12147">
    <property type="entry name" value="METALLOPEPTIDASE M28 FAMILY MEMBER"/>
    <property type="match status" value="1"/>
</dbReference>
<evidence type="ECO:0000313" key="9">
    <source>
        <dbReference type="EMBL" id="GMG25229.1"/>
    </source>
</evidence>
<dbReference type="GO" id="GO:0006508">
    <property type="term" value="P:proteolysis"/>
    <property type="evidence" value="ECO:0007669"/>
    <property type="project" value="UniProtKB-KW"/>
</dbReference>
<keyword evidence="10" id="KW-1185">Reference proteome</keyword>
<dbReference type="FunFam" id="3.40.630.10:FF:000093">
    <property type="entry name" value="Peptide hydrolase"/>
    <property type="match status" value="1"/>
</dbReference>
<comment type="similarity">
    <text evidence="6">Belongs to the peptidase M28 family.</text>
</comment>
<feature type="domain" description="Peptidase M28" evidence="8">
    <location>
        <begin position="268"/>
        <end position="468"/>
    </location>
</feature>
<evidence type="ECO:0000256" key="2">
    <source>
        <dbReference type="ARBA" id="ARBA00022670"/>
    </source>
</evidence>
<dbReference type="Gene3D" id="3.50.30.30">
    <property type="match status" value="1"/>
</dbReference>
<feature type="domain" description="PA" evidence="7">
    <location>
        <begin position="154"/>
        <end position="240"/>
    </location>
</feature>
<dbReference type="GO" id="GO:0008235">
    <property type="term" value="F:metalloexopeptidase activity"/>
    <property type="evidence" value="ECO:0007669"/>
    <property type="project" value="InterPro"/>
</dbReference>
<evidence type="ECO:0000256" key="4">
    <source>
        <dbReference type="ARBA" id="ARBA00022801"/>
    </source>
</evidence>
<dbReference type="Pfam" id="PF02225">
    <property type="entry name" value="PA"/>
    <property type="match status" value="1"/>
</dbReference>
<dbReference type="AlphaFoldDB" id="A0A9W6YVY1"/>
<keyword evidence="4 6" id="KW-0378">Hydrolase</keyword>
<dbReference type="EC" id="3.4.-.-" evidence="6"/>
<accession>A0A9W6YVY1</accession>
<sequence>MKLLSNLALLSLSLSLVSASPLPLQNVLELNHDATETEFAAPAKKPLVDTDALQALITEDDLRTGSEALWNISQYSIPDFGHPTRVIGSTGHFKTIDYIKSEIHKLGGYYNVSVQPFEAFMGEVYNFNATIDGVKPKSLVEMDMSPSTPDKDYVYGPLVYVKNNGCLESDYPEEIDGGIALIQRGLCAFGTKAAIAGKLGAKATFIYNNEPGSVRGTLGVPKDGVILAPSVGLSQDEGEKYATLLKSGKSLKASVLVDSYVGNITTLNVIAESVEGDPNNIVMLGAHSDSVTAGPGINDDGSGTVSQLTVAKYLTNFSLKNKVRFAWWAAEEEGLLGSTYYAEHLTPEENQKIRLFMDYDMMASPNYEYEVYDANNEANPAGSEELKNLYIDYYKSQGLNYTLIPFDGRSDYVGFIENHIPGGGIATGAEKINELNGIPFDVCYHQLCDDLDNLAYDAFLVNTKLIAHSVATYANSLEGFPKREYYKDGASVVFADVSSMGQSESTVVTPQFKYRGGHLVV</sequence>